<keyword evidence="2" id="KW-0802">TPR repeat</keyword>
<name>H3HE69_PHYRM</name>
<keyword evidence="3" id="KW-0812">Transmembrane</keyword>
<reference evidence="5" key="1">
    <citation type="journal article" date="2006" name="Science">
        <title>Phytophthora genome sequences uncover evolutionary origins and mechanisms of pathogenesis.</title>
        <authorList>
            <person name="Tyler B.M."/>
            <person name="Tripathy S."/>
            <person name="Zhang X."/>
            <person name="Dehal P."/>
            <person name="Jiang R.H."/>
            <person name="Aerts A."/>
            <person name="Arredondo F.D."/>
            <person name="Baxter L."/>
            <person name="Bensasson D."/>
            <person name="Beynon J.L."/>
            <person name="Chapman J."/>
            <person name="Damasceno C.M."/>
            <person name="Dorrance A.E."/>
            <person name="Dou D."/>
            <person name="Dickerman A.W."/>
            <person name="Dubchak I.L."/>
            <person name="Garbelotto M."/>
            <person name="Gijzen M."/>
            <person name="Gordon S.G."/>
            <person name="Govers F."/>
            <person name="Grunwald N.J."/>
            <person name="Huang W."/>
            <person name="Ivors K.L."/>
            <person name="Jones R.W."/>
            <person name="Kamoun S."/>
            <person name="Krampis K."/>
            <person name="Lamour K.H."/>
            <person name="Lee M.K."/>
            <person name="McDonald W.H."/>
            <person name="Medina M."/>
            <person name="Meijer H.J."/>
            <person name="Nordberg E.K."/>
            <person name="Maclean D.J."/>
            <person name="Ospina-Giraldo M.D."/>
            <person name="Morris P.F."/>
            <person name="Phuntumart V."/>
            <person name="Putnam N.H."/>
            <person name="Rash S."/>
            <person name="Rose J.K."/>
            <person name="Sakihama Y."/>
            <person name="Salamov A.A."/>
            <person name="Savidor A."/>
            <person name="Scheuring C.F."/>
            <person name="Smith B.M."/>
            <person name="Sobral B.W."/>
            <person name="Terry A."/>
            <person name="Torto-Alalibo T.A."/>
            <person name="Win J."/>
            <person name="Xu Z."/>
            <person name="Zhang H."/>
            <person name="Grigoriev I.V."/>
            <person name="Rokhsar D.S."/>
            <person name="Boore J.L."/>
        </authorList>
    </citation>
    <scope>NUCLEOTIDE SEQUENCE [LARGE SCALE GENOMIC DNA]</scope>
    <source>
        <strain evidence="5">Pr102</strain>
    </source>
</reference>
<keyword evidence="3" id="KW-1133">Transmembrane helix</keyword>
<dbReference type="GO" id="GO:0030968">
    <property type="term" value="P:endoplasmic reticulum unfolded protein response"/>
    <property type="evidence" value="ECO:0000318"/>
    <property type="project" value="GO_Central"/>
</dbReference>
<dbReference type="InterPro" id="IPR052346">
    <property type="entry name" value="O-mannosyl-transferase_TMTC"/>
</dbReference>
<dbReference type="EMBL" id="DS566105">
    <property type="status" value="NOT_ANNOTATED_CDS"/>
    <property type="molecule type" value="Genomic_DNA"/>
</dbReference>
<sequence>MRLELSTGEVVFCLCAVALALYISPFFIDNGSSAWEFLLIWDDEENFLNNDPFGWLVKAIEVQLVGLDSWYIRLVSVAFHFTAAAVLARASAVLLDVKEILSAFMSGAAVDGELQRERERRHWLGCCISAVVFAIHPVHVEVMGWPSAQPYAQCALFSNLALYVYVRAVYRKLCEVAIDERNVKTVLMSSIFSGHGRSDLLCCVFYLSALLSKSVCILLPAGFFLVDVLVDQSDGNASLDLLFTLWLFQHRCAPQHLLALAYFTIMVLPVSGLIQHGMVSAGCDRRCTREDEECRHLWELSFYFTPRGTLKSDLQRLKLLVWLDKMDLACEGYMKLLELRPESCHVHNNAGVCLVRQGDLSEARQEFERALQTPGYEHVYAAPRANIKRFDEWVALKEDAQTRGEEESMLQMSTQIMY</sequence>
<feature type="transmembrane region" description="Helical" evidence="3">
    <location>
        <begin position="200"/>
        <end position="226"/>
    </location>
</feature>
<dbReference type="VEuPathDB" id="FungiDB:KRP23_13157"/>
<evidence type="ECO:0000313" key="5">
    <source>
        <dbReference type="Proteomes" id="UP000005238"/>
    </source>
</evidence>
<dbReference type="HOGENOM" id="CLU_658028_0_0_1"/>
<dbReference type="GO" id="GO:0000030">
    <property type="term" value="F:mannosyltransferase activity"/>
    <property type="evidence" value="ECO:0000318"/>
    <property type="project" value="GO_Central"/>
</dbReference>
<dbReference type="EnsemblProtists" id="Phyra96824">
    <property type="protein sequence ID" value="Phyra96824"/>
    <property type="gene ID" value="Phyra96824"/>
</dbReference>
<feature type="transmembrane region" description="Helical" evidence="3">
    <location>
        <begin position="7"/>
        <end position="28"/>
    </location>
</feature>
<evidence type="ECO:0000313" key="4">
    <source>
        <dbReference type="EnsemblProtists" id="Phyra96824"/>
    </source>
</evidence>
<dbReference type="eggNOG" id="ENOG502RZ10">
    <property type="taxonomic scope" value="Eukaryota"/>
</dbReference>
<proteinExistence type="predicted"/>
<keyword evidence="5" id="KW-1185">Reference proteome</keyword>
<dbReference type="InterPro" id="IPR011990">
    <property type="entry name" value="TPR-like_helical_dom_sf"/>
</dbReference>
<reference evidence="4" key="2">
    <citation type="submission" date="2015-06" db="UniProtKB">
        <authorList>
            <consortium name="EnsemblProtists"/>
        </authorList>
    </citation>
    <scope>IDENTIFICATION</scope>
    <source>
        <strain evidence="4">Pr102</strain>
    </source>
</reference>
<dbReference type="PANTHER" id="PTHR44227:SF3">
    <property type="entry name" value="PROTEIN O-MANNOSYL-TRANSFERASE TMTC4"/>
    <property type="match status" value="1"/>
</dbReference>
<dbReference type="Proteomes" id="UP000005238">
    <property type="component" value="Unassembled WGS sequence"/>
</dbReference>
<dbReference type="InParanoid" id="H3HE69"/>
<evidence type="ECO:0000256" key="2">
    <source>
        <dbReference type="ARBA" id="ARBA00022803"/>
    </source>
</evidence>
<dbReference type="GO" id="GO:0005783">
    <property type="term" value="C:endoplasmic reticulum"/>
    <property type="evidence" value="ECO:0000318"/>
    <property type="project" value="GO_Central"/>
</dbReference>
<evidence type="ECO:0000256" key="1">
    <source>
        <dbReference type="ARBA" id="ARBA00022737"/>
    </source>
</evidence>
<dbReference type="OMA" id="FTMTKIN"/>
<dbReference type="PANTHER" id="PTHR44227">
    <property type="match status" value="1"/>
</dbReference>
<keyword evidence="1" id="KW-0677">Repeat</keyword>
<dbReference type="AlphaFoldDB" id="H3HE69"/>
<evidence type="ECO:0000256" key="3">
    <source>
        <dbReference type="SAM" id="Phobius"/>
    </source>
</evidence>
<dbReference type="SUPFAM" id="SSF48452">
    <property type="entry name" value="TPR-like"/>
    <property type="match status" value="1"/>
</dbReference>
<organism evidence="4 5">
    <name type="scientific">Phytophthora ramorum</name>
    <name type="common">Sudden oak death agent</name>
    <dbReference type="NCBI Taxonomy" id="164328"/>
    <lineage>
        <taxon>Eukaryota</taxon>
        <taxon>Sar</taxon>
        <taxon>Stramenopiles</taxon>
        <taxon>Oomycota</taxon>
        <taxon>Peronosporomycetes</taxon>
        <taxon>Peronosporales</taxon>
        <taxon>Peronosporaceae</taxon>
        <taxon>Phytophthora</taxon>
    </lineage>
</organism>
<feature type="transmembrane region" description="Helical" evidence="3">
    <location>
        <begin position="70"/>
        <end position="95"/>
    </location>
</feature>
<accession>H3HE69</accession>
<dbReference type="VEuPathDB" id="FungiDB:KRP22_4157"/>
<feature type="transmembrane region" description="Helical" evidence="3">
    <location>
        <begin position="257"/>
        <end position="279"/>
    </location>
</feature>
<protein>
    <submittedName>
        <fullName evidence="4">Uncharacterized protein</fullName>
    </submittedName>
</protein>
<dbReference type="Gene3D" id="1.25.40.10">
    <property type="entry name" value="Tetratricopeptide repeat domain"/>
    <property type="match status" value="1"/>
</dbReference>
<dbReference type="STRING" id="164328.H3HE69"/>
<dbReference type="GO" id="GO:0035269">
    <property type="term" value="P:protein O-linked glycosylation via mannose"/>
    <property type="evidence" value="ECO:0000318"/>
    <property type="project" value="GO_Central"/>
</dbReference>
<keyword evidence="3" id="KW-0472">Membrane</keyword>